<dbReference type="GO" id="GO:0005886">
    <property type="term" value="C:plasma membrane"/>
    <property type="evidence" value="ECO:0007669"/>
    <property type="project" value="TreeGrafter"/>
</dbReference>
<evidence type="ECO:0000313" key="7">
    <source>
        <dbReference type="Proteomes" id="UP000694844"/>
    </source>
</evidence>
<proteinExistence type="inferred from homology"/>
<comment type="similarity">
    <text evidence="2 6">Belongs to the tetraspanin (TM4SF) family.</text>
</comment>
<evidence type="ECO:0000256" key="4">
    <source>
        <dbReference type="ARBA" id="ARBA00022989"/>
    </source>
</evidence>
<evidence type="ECO:0000256" key="2">
    <source>
        <dbReference type="ARBA" id="ARBA00006840"/>
    </source>
</evidence>
<dbReference type="CDD" id="cd03127">
    <property type="entry name" value="tetraspanin_LEL"/>
    <property type="match status" value="1"/>
</dbReference>
<sequence length="247" mass="27239">MGDGCCTDFARGILVVFNIILVFSGIGIFGAGMWLKGNPHSVNTQKLISVDNFDETISSTAYVLIGFGCSVVLVGFLGCIGVWKQWKLALGLYIVLLMFIIIGIFSGGIMAAVYRSQLTSELLQKSIAEYKNSSMIREAWDEVQKTLHCCGVTTYLDYSKYAHFSNRRPIPRSCCTVDYTACTVQARHAQKPGSKTNYFYKEGCLSSLQNQFKSQFSIIIAVAMSIASIQAIGICLACRICRTDDDF</sequence>
<comment type="subcellular location">
    <subcellularLocation>
        <location evidence="1 6">Membrane</location>
        <topology evidence="1 6">Multi-pass membrane protein</topology>
    </subcellularLocation>
</comment>
<dbReference type="Gene3D" id="1.10.1450.10">
    <property type="entry name" value="Tetraspanin"/>
    <property type="match status" value="1"/>
</dbReference>
<accession>A0A8B8BFM4</accession>
<keyword evidence="5 6" id="KW-0472">Membrane</keyword>
<keyword evidence="4 6" id="KW-1133">Transmembrane helix</keyword>
<dbReference type="InterPro" id="IPR018499">
    <property type="entry name" value="Tetraspanin/Peripherin"/>
</dbReference>
<name>A0A8B8BFM4_CRAVI</name>
<feature type="transmembrane region" description="Helical" evidence="6">
    <location>
        <begin position="90"/>
        <end position="114"/>
    </location>
</feature>
<keyword evidence="7" id="KW-1185">Reference proteome</keyword>
<feature type="transmembrane region" description="Helical" evidence="6">
    <location>
        <begin position="216"/>
        <end position="238"/>
    </location>
</feature>
<evidence type="ECO:0000256" key="6">
    <source>
        <dbReference type="RuleBase" id="RU361218"/>
    </source>
</evidence>
<feature type="transmembrane region" description="Helical" evidence="6">
    <location>
        <begin position="12"/>
        <end position="35"/>
    </location>
</feature>
<dbReference type="RefSeq" id="XP_022302157.1">
    <property type="nucleotide sequence ID" value="XM_022446449.1"/>
</dbReference>
<evidence type="ECO:0000256" key="5">
    <source>
        <dbReference type="ARBA" id="ARBA00023136"/>
    </source>
</evidence>
<dbReference type="InterPro" id="IPR008952">
    <property type="entry name" value="Tetraspanin_EC2_sf"/>
</dbReference>
<protein>
    <recommendedName>
        <fullName evidence="6">Tetraspanin</fullName>
    </recommendedName>
</protein>
<keyword evidence="3 6" id="KW-0812">Transmembrane</keyword>
<dbReference type="PRINTS" id="PR00259">
    <property type="entry name" value="TMFOUR"/>
</dbReference>
<evidence type="ECO:0000313" key="8">
    <source>
        <dbReference type="RefSeq" id="XP_022302157.1"/>
    </source>
</evidence>
<organism evidence="7 8">
    <name type="scientific">Crassostrea virginica</name>
    <name type="common">Eastern oyster</name>
    <dbReference type="NCBI Taxonomy" id="6565"/>
    <lineage>
        <taxon>Eukaryota</taxon>
        <taxon>Metazoa</taxon>
        <taxon>Spiralia</taxon>
        <taxon>Lophotrochozoa</taxon>
        <taxon>Mollusca</taxon>
        <taxon>Bivalvia</taxon>
        <taxon>Autobranchia</taxon>
        <taxon>Pteriomorphia</taxon>
        <taxon>Ostreida</taxon>
        <taxon>Ostreoidea</taxon>
        <taxon>Ostreidae</taxon>
        <taxon>Crassostrea</taxon>
    </lineage>
</organism>
<feature type="transmembrane region" description="Helical" evidence="6">
    <location>
        <begin position="61"/>
        <end position="83"/>
    </location>
</feature>
<dbReference type="GeneID" id="111110094"/>
<evidence type="ECO:0000256" key="1">
    <source>
        <dbReference type="ARBA" id="ARBA00004141"/>
    </source>
</evidence>
<evidence type="ECO:0000256" key="3">
    <source>
        <dbReference type="ARBA" id="ARBA00022692"/>
    </source>
</evidence>
<reference evidence="8" key="1">
    <citation type="submission" date="2025-08" db="UniProtKB">
        <authorList>
            <consortium name="RefSeq"/>
        </authorList>
    </citation>
    <scope>IDENTIFICATION</scope>
    <source>
        <tissue evidence="8">Whole sample</tissue>
    </source>
</reference>
<dbReference type="InterPro" id="IPR000301">
    <property type="entry name" value="Tetraspanin_animals"/>
</dbReference>
<dbReference type="AlphaFoldDB" id="A0A8B8BFM4"/>
<gene>
    <name evidence="8" type="primary">LOC111110094</name>
</gene>
<dbReference type="OrthoDB" id="438211at2759"/>
<dbReference type="Proteomes" id="UP000694844">
    <property type="component" value="Chromosome 8"/>
</dbReference>
<dbReference type="KEGG" id="cvn:111110094"/>
<dbReference type="PANTHER" id="PTHR19282:SF551">
    <property type="entry name" value="RE08073P-RELATED"/>
    <property type="match status" value="1"/>
</dbReference>
<dbReference type="SUPFAM" id="SSF48652">
    <property type="entry name" value="Tetraspanin"/>
    <property type="match status" value="1"/>
</dbReference>
<dbReference type="PIRSF" id="PIRSF002419">
    <property type="entry name" value="Tetraspanin"/>
    <property type="match status" value="1"/>
</dbReference>
<dbReference type="Pfam" id="PF00335">
    <property type="entry name" value="Tetraspanin"/>
    <property type="match status" value="1"/>
</dbReference>
<dbReference type="PANTHER" id="PTHR19282">
    <property type="entry name" value="TETRASPANIN"/>
    <property type="match status" value="1"/>
</dbReference>